<reference evidence="9" key="2">
    <citation type="submission" date="2015-01" db="EMBL/GenBank/DDBJ databases">
        <title>Complete genome sequence of Methylobacterium aquaticum strain 22A.</title>
        <authorList>
            <person name="Tani A."/>
            <person name="Ogura Y."/>
            <person name="Hayashi T."/>
        </authorList>
    </citation>
    <scope>NUCLEOTIDE SEQUENCE [LARGE SCALE GENOMIC DNA]</scope>
    <source>
        <strain evidence="9">MA-22A</strain>
    </source>
</reference>
<evidence type="ECO:0000313" key="8">
    <source>
        <dbReference type="EMBL" id="BAQ47188.1"/>
    </source>
</evidence>
<feature type="signal peptide" evidence="7">
    <location>
        <begin position="1"/>
        <end position="22"/>
    </location>
</feature>
<organism evidence="8 9">
    <name type="scientific">Methylobacterium aquaticum</name>
    <dbReference type="NCBI Taxonomy" id="270351"/>
    <lineage>
        <taxon>Bacteria</taxon>
        <taxon>Pseudomonadati</taxon>
        <taxon>Pseudomonadota</taxon>
        <taxon>Alphaproteobacteria</taxon>
        <taxon>Hyphomicrobiales</taxon>
        <taxon>Methylobacteriaceae</taxon>
        <taxon>Methylobacterium</taxon>
    </lineage>
</organism>
<protein>
    <recommendedName>
        <fullName evidence="3">Lectin-like protein BA14k</fullName>
    </recommendedName>
</protein>
<comment type="similarity">
    <text evidence="2">Belongs to the BA14k family.</text>
</comment>
<keyword evidence="4" id="KW-0472">Membrane</keyword>
<dbReference type="GO" id="GO:0016020">
    <property type="term" value="C:membrane"/>
    <property type="evidence" value="ECO:0007669"/>
    <property type="project" value="UniProtKB-SubCell"/>
</dbReference>
<sequence>MKLPFVAAATLAALVVGSPASAAPAEAGAAAAALVRGDLPMEFSQYRRFGRPYGYRRGYGFRRGYGYRRGPGVGAAVGAGVAGLAAGAIIGGAIANSQAQAAPVVVQGGPDPETVAACARRFRSYDPASGTYLSNDGTRRPCP</sequence>
<keyword evidence="5" id="KW-0430">Lectin</keyword>
<dbReference type="OrthoDB" id="8256082at2"/>
<gene>
    <name evidence="8" type="ORF">Maq22A_c20755</name>
</gene>
<evidence type="ECO:0000313" key="9">
    <source>
        <dbReference type="Proteomes" id="UP000061432"/>
    </source>
</evidence>
<feature type="chain" id="PRO_5002189125" description="Lectin-like protein BA14k" evidence="7">
    <location>
        <begin position="23"/>
        <end position="143"/>
    </location>
</feature>
<evidence type="ECO:0000256" key="5">
    <source>
        <dbReference type="ARBA" id="ARBA00022734"/>
    </source>
</evidence>
<evidence type="ECO:0000256" key="2">
    <source>
        <dbReference type="ARBA" id="ARBA00010270"/>
    </source>
</evidence>
<evidence type="ECO:0000256" key="1">
    <source>
        <dbReference type="ARBA" id="ARBA00004167"/>
    </source>
</evidence>
<name>A0A0C6FF48_9HYPH</name>
<accession>A0A0C6FF48</accession>
<dbReference type="GO" id="GO:0030246">
    <property type="term" value="F:carbohydrate binding"/>
    <property type="evidence" value="ECO:0007669"/>
    <property type="project" value="UniProtKB-KW"/>
</dbReference>
<dbReference type="KEGG" id="maqu:Maq22A_c20755"/>
<keyword evidence="4" id="KW-1003">Cell membrane</keyword>
<dbReference type="AlphaFoldDB" id="A0A0C6FF48"/>
<dbReference type="RefSeq" id="WP_060848178.1">
    <property type="nucleotide sequence ID" value="NZ_AP014704.1"/>
</dbReference>
<evidence type="ECO:0000256" key="3">
    <source>
        <dbReference type="ARBA" id="ARBA00020552"/>
    </source>
</evidence>
<dbReference type="EMBL" id="AP014704">
    <property type="protein sequence ID" value="BAQ47188.1"/>
    <property type="molecule type" value="Genomic_DNA"/>
</dbReference>
<evidence type="ECO:0000256" key="4">
    <source>
        <dbReference type="ARBA" id="ARBA00022475"/>
    </source>
</evidence>
<dbReference type="Proteomes" id="UP000061432">
    <property type="component" value="Chromosome"/>
</dbReference>
<keyword evidence="7" id="KW-0732">Signal</keyword>
<evidence type="ECO:0000256" key="7">
    <source>
        <dbReference type="SAM" id="SignalP"/>
    </source>
</evidence>
<dbReference type="InterPro" id="IPR012413">
    <property type="entry name" value="BA14K"/>
</dbReference>
<dbReference type="Pfam" id="PF07886">
    <property type="entry name" value="BA14K"/>
    <property type="match status" value="1"/>
</dbReference>
<proteinExistence type="inferred from homology"/>
<comment type="subcellular location">
    <subcellularLocation>
        <location evidence="1">Membrane</location>
        <topology evidence="1">Single-pass membrane protein</topology>
    </subcellularLocation>
</comment>
<comment type="function">
    <text evidence="6">Has immunoglobulin-binding and hemagglutination properties, and can bind to mannose. Essential for virulence. May be involved in LPS biosynthesis or polysaccharide transport.</text>
</comment>
<dbReference type="PATRIC" id="fig|270351.10.peg.4013"/>
<reference evidence="8 9" key="1">
    <citation type="journal article" date="2015" name="Genome Announc.">
        <title>Complete Genome Sequence of Methylobacterium aquaticum Strain 22A, Isolated from Racomitrium japonicum Moss.</title>
        <authorList>
            <person name="Tani A."/>
            <person name="Ogura Y."/>
            <person name="Hayashi T."/>
            <person name="Kimbara K."/>
        </authorList>
    </citation>
    <scope>NUCLEOTIDE SEQUENCE [LARGE SCALE GENOMIC DNA]</scope>
    <source>
        <strain evidence="8 9">MA-22A</strain>
    </source>
</reference>
<evidence type="ECO:0000256" key="6">
    <source>
        <dbReference type="ARBA" id="ARBA00025321"/>
    </source>
</evidence>